<accession>M0HSB3</accession>
<comment type="caution">
    <text evidence="1">The sequence shown here is derived from an EMBL/GenBank/DDBJ whole genome shotgun (WGS) entry which is preliminary data.</text>
</comment>
<evidence type="ECO:0000313" key="2">
    <source>
        <dbReference type="Proteomes" id="UP000011612"/>
    </source>
</evidence>
<dbReference type="OrthoDB" id="275830at2157"/>
<sequence>MKLSRIFSEETYFEDKKFRIDRSTVEIHTLDDQVHLEIHSLVDKLTNPDGWKIISDRKLCLAFKDINQIQILSETINRWLATDPETSIQRVLPGASGIFSNRICEPHRKELNSNQDSLVVEVESDRIELRLQSSSHISAYIPVSTEKRNSKEQNNHNIKNLYKLLEKFITYYELETYAEELPVLFDDNQLDKMSSSKYGKEVITHLKEGDKCFTLDMYIPALSSYVHAIEWSIISYLESEKNIDIIQKEKENGNPYYFSDLLGTLTSNSPIDQKSISRLEKINSAERRWMAHHKEGPTRFKDVKRVREDLGELLQMLYS</sequence>
<name>M0HSB3_HALEO</name>
<dbReference type="AlphaFoldDB" id="M0HSB3"/>
<dbReference type="EMBL" id="AOLK01000011">
    <property type="protein sequence ID" value="ELZ87485.1"/>
    <property type="molecule type" value="Genomic_DNA"/>
</dbReference>
<gene>
    <name evidence="1" type="ORF">C453_04004</name>
</gene>
<organism evidence="1 2">
    <name type="scientific">Haloferax elongans ATCC BAA-1513</name>
    <dbReference type="NCBI Taxonomy" id="1230453"/>
    <lineage>
        <taxon>Archaea</taxon>
        <taxon>Methanobacteriati</taxon>
        <taxon>Methanobacteriota</taxon>
        <taxon>Stenosarchaea group</taxon>
        <taxon>Halobacteria</taxon>
        <taxon>Halobacteriales</taxon>
        <taxon>Haloferacaceae</taxon>
        <taxon>Haloferax</taxon>
    </lineage>
</organism>
<dbReference type="RefSeq" id="WP_008322864.1">
    <property type="nucleotide sequence ID" value="NZ_AOLK01000011.1"/>
</dbReference>
<reference evidence="1 2" key="1">
    <citation type="journal article" date="2014" name="PLoS Genet.">
        <title>Phylogenetically driven sequencing of extremely halophilic archaea reveals strategies for static and dynamic osmo-response.</title>
        <authorList>
            <person name="Becker E.A."/>
            <person name="Seitzer P.M."/>
            <person name="Tritt A."/>
            <person name="Larsen D."/>
            <person name="Krusor M."/>
            <person name="Yao A.I."/>
            <person name="Wu D."/>
            <person name="Madern D."/>
            <person name="Eisen J.A."/>
            <person name="Darling A.E."/>
            <person name="Facciotti M.T."/>
        </authorList>
    </citation>
    <scope>NUCLEOTIDE SEQUENCE [LARGE SCALE GENOMIC DNA]</scope>
    <source>
        <strain evidence="1 2">ATCC BAA-1513</strain>
    </source>
</reference>
<keyword evidence="2" id="KW-1185">Reference proteome</keyword>
<protein>
    <submittedName>
        <fullName evidence="1">Uncharacterized protein</fullName>
    </submittedName>
</protein>
<dbReference type="Proteomes" id="UP000011612">
    <property type="component" value="Unassembled WGS sequence"/>
</dbReference>
<proteinExistence type="predicted"/>
<evidence type="ECO:0000313" key="1">
    <source>
        <dbReference type="EMBL" id="ELZ87485.1"/>
    </source>
</evidence>